<comment type="caution">
    <text evidence="3">The sequence shown here is derived from an EMBL/GenBank/DDBJ whole genome shotgun (WGS) entry which is preliminary data.</text>
</comment>
<dbReference type="EMBL" id="JBHSPR010000069">
    <property type="protein sequence ID" value="MFC6022862.1"/>
    <property type="molecule type" value="Genomic_DNA"/>
</dbReference>
<feature type="region of interest" description="Disordered" evidence="1">
    <location>
        <begin position="42"/>
        <end position="69"/>
    </location>
</feature>
<evidence type="ECO:0000313" key="4">
    <source>
        <dbReference type="Proteomes" id="UP001596203"/>
    </source>
</evidence>
<dbReference type="Proteomes" id="UP001596203">
    <property type="component" value="Unassembled WGS sequence"/>
</dbReference>
<keyword evidence="4" id="KW-1185">Reference proteome</keyword>
<protein>
    <submittedName>
        <fullName evidence="3">DUF3618 domain-containing protein</fullName>
    </submittedName>
</protein>
<dbReference type="Pfam" id="PF12277">
    <property type="entry name" value="DUF3618"/>
    <property type="match status" value="1"/>
</dbReference>
<sequence>MSTPSAGSDPNQTRRDIEQTRAELGDTVAALTAKTDVKARTRSKATSAVGGLGQRVSQAGQSAKTKATQLPRTLGQTAAQRVRPVAQKARQITAAVRGAVKAGAAATDKAESTLVGSARAATTKIGNSVRAKPAPVLAAAVGAAALAILVLRRRRLR</sequence>
<gene>
    <name evidence="3" type="ORF">ACFP2T_42750</name>
</gene>
<dbReference type="RefSeq" id="WP_377432716.1">
    <property type="nucleotide sequence ID" value="NZ_JBHSPR010000069.1"/>
</dbReference>
<evidence type="ECO:0000256" key="1">
    <source>
        <dbReference type="SAM" id="MobiDB-lite"/>
    </source>
</evidence>
<feature type="region of interest" description="Disordered" evidence="1">
    <location>
        <begin position="1"/>
        <end position="23"/>
    </location>
</feature>
<evidence type="ECO:0000313" key="3">
    <source>
        <dbReference type="EMBL" id="MFC6022862.1"/>
    </source>
</evidence>
<reference evidence="4" key="1">
    <citation type="journal article" date="2019" name="Int. J. Syst. Evol. Microbiol.">
        <title>The Global Catalogue of Microorganisms (GCM) 10K type strain sequencing project: providing services to taxonomists for standard genome sequencing and annotation.</title>
        <authorList>
            <consortium name="The Broad Institute Genomics Platform"/>
            <consortium name="The Broad Institute Genome Sequencing Center for Infectious Disease"/>
            <person name="Wu L."/>
            <person name="Ma J."/>
        </authorList>
    </citation>
    <scope>NUCLEOTIDE SEQUENCE [LARGE SCALE GENOMIC DNA]</scope>
    <source>
        <strain evidence="4">ZS-35-S2</strain>
    </source>
</reference>
<feature type="compositionally biased region" description="Polar residues" evidence="1">
    <location>
        <begin position="1"/>
        <end position="11"/>
    </location>
</feature>
<evidence type="ECO:0000256" key="2">
    <source>
        <dbReference type="SAM" id="Phobius"/>
    </source>
</evidence>
<feature type="compositionally biased region" description="Basic and acidic residues" evidence="1">
    <location>
        <begin position="12"/>
        <end position="23"/>
    </location>
</feature>
<proteinExistence type="predicted"/>
<dbReference type="InterPro" id="IPR022062">
    <property type="entry name" value="DUF3618"/>
</dbReference>
<organism evidence="3 4">
    <name type="scientific">Plantactinospora solaniradicis</name>
    <dbReference type="NCBI Taxonomy" id="1723736"/>
    <lineage>
        <taxon>Bacteria</taxon>
        <taxon>Bacillati</taxon>
        <taxon>Actinomycetota</taxon>
        <taxon>Actinomycetes</taxon>
        <taxon>Micromonosporales</taxon>
        <taxon>Micromonosporaceae</taxon>
        <taxon>Plantactinospora</taxon>
    </lineage>
</organism>
<accession>A0ABW1KM08</accession>
<name>A0ABW1KM08_9ACTN</name>
<keyword evidence="2" id="KW-0812">Transmembrane</keyword>
<feature type="compositionally biased region" description="Polar residues" evidence="1">
    <location>
        <begin position="55"/>
        <end position="69"/>
    </location>
</feature>
<keyword evidence="2" id="KW-1133">Transmembrane helix</keyword>
<keyword evidence="2" id="KW-0472">Membrane</keyword>
<feature type="transmembrane region" description="Helical" evidence="2">
    <location>
        <begin position="134"/>
        <end position="151"/>
    </location>
</feature>